<feature type="region of interest" description="Disordered" evidence="1">
    <location>
        <begin position="188"/>
        <end position="297"/>
    </location>
</feature>
<dbReference type="EMBL" id="DRWX01000377">
    <property type="protein sequence ID" value="HHM97177.1"/>
    <property type="molecule type" value="Genomic_DNA"/>
</dbReference>
<dbReference type="AlphaFoldDB" id="A0A7C5VYE3"/>
<feature type="compositionally biased region" description="Basic and acidic residues" evidence="1">
    <location>
        <begin position="272"/>
        <end position="283"/>
    </location>
</feature>
<feature type="transmembrane region" description="Helical" evidence="2">
    <location>
        <begin position="304"/>
        <end position="325"/>
    </location>
</feature>
<sequence length="342" mass="36178">MTMTISRDPLSPPWTPVPWDPAELTWSDPCPTGTTIASDGSCWLTLQNVFGENIPLTVFKLWAEPPFGASPVVTVDLGSSQHTLSCPGTPSIQNPGSVLLETCGSVPVSLDRWREIITHPISVSEIPPTGWQQVRPIWSGETVIGFDPWNGPLVINNPDQLLNEDIRDGIGSTDGGFAALIANARVTSSGGGSGDGHDHDHGGGHDHGGSGGGHSHSGFGASDHGHQHDVSAHEPHHPGSDQHGHAHGIAEHQSGDALPHSHDHVSTPAASHAHDPHGNHSESDPAAAHTHNLLPATGKPRTRATLYFVLLTLAGLGTTSLAIRLRQVHRPYPVRIGRRPRS</sequence>
<comment type="caution">
    <text evidence="3">The sequence shown here is derived from an EMBL/GenBank/DDBJ whole genome shotgun (WGS) entry which is preliminary data.</text>
</comment>
<proteinExistence type="predicted"/>
<feature type="compositionally biased region" description="Basic and acidic residues" evidence="1">
    <location>
        <begin position="195"/>
        <end position="208"/>
    </location>
</feature>
<organism evidence="3">
    <name type="scientific">Thermomicrobium roseum</name>
    <dbReference type="NCBI Taxonomy" id="500"/>
    <lineage>
        <taxon>Bacteria</taxon>
        <taxon>Pseudomonadati</taxon>
        <taxon>Thermomicrobiota</taxon>
        <taxon>Thermomicrobia</taxon>
        <taxon>Thermomicrobiales</taxon>
        <taxon>Thermomicrobiaceae</taxon>
        <taxon>Thermomicrobium</taxon>
    </lineage>
</organism>
<protein>
    <submittedName>
        <fullName evidence="3">Uncharacterized protein</fullName>
    </submittedName>
</protein>
<name>A0A7C5VYE3_THERO</name>
<evidence type="ECO:0000256" key="2">
    <source>
        <dbReference type="SAM" id="Phobius"/>
    </source>
</evidence>
<gene>
    <name evidence="3" type="ORF">ENM21_08230</name>
</gene>
<evidence type="ECO:0000256" key="1">
    <source>
        <dbReference type="SAM" id="MobiDB-lite"/>
    </source>
</evidence>
<evidence type="ECO:0000313" key="3">
    <source>
        <dbReference type="EMBL" id="HHM97177.1"/>
    </source>
</evidence>
<keyword evidence="2" id="KW-0812">Transmembrane</keyword>
<keyword evidence="2" id="KW-1133">Transmembrane helix</keyword>
<feature type="compositionally biased region" description="Basic and acidic residues" evidence="1">
    <location>
        <begin position="223"/>
        <end position="265"/>
    </location>
</feature>
<accession>A0A7C5VYE3</accession>
<keyword evidence="2" id="KW-0472">Membrane</keyword>
<reference evidence="3" key="1">
    <citation type="journal article" date="2020" name="mSystems">
        <title>Genome- and Community-Level Interaction Insights into Carbon Utilization and Element Cycling Functions of Hydrothermarchaeota in Hydrothermal Sediment.</title>
        <authorList>
            <person name="Zhou Z."/>
            <person name="Liu Y."/>
            <person name="Xu W."/>
            <person name="Pan J."/>
            <person name="Luo Z.H."/>
            <person name="Li M."/>
        </authorList>
    </citation>
    <scope>NUCLEOTIDE SEQUENCE [LARGE SCALE GENOMIC DNA]</scope>
    <source>
        <strain evidence="3">SpSt-1065</strain>
    </source>
</reference>